<dbReference type="CDD" id="cd00038">
    <property type="entry name" value="CAP_ED"/>
    <property type="match status" value="1"/>
</dbReference>
<gene>
    <name evidence="6" type="ORF">N7U62_12725</name>
</gene>
<feature type="domain" description="HTH crp-type" evidence="5">
    <location>
        <begin position="144"/>
        <end position="207"/>
    </location>
</feature>
<protein>
    <submittedName>
        <fullName evidence="6">Crp/Fnr family transcriptional regulator</fullName>
    </submittedName>
</protein>
<dbReference type="Pfam" id="PF13545">
    <property type="entry name" value="HTH_Crp_2"/>
    <property type="match status" value="1"/>
</dbReference>
<keyword evidence="7" id="KW-1185">Reference proteome</keyword>
<name>A0ABT3CV20_9BACT</name>
<dbReference type="InterPro" id="IPR014710">
    <property type="entry name" value="RmlC-like_jellyroll"/>
</dbReference>
<feature type="domain" description="Cyclic nucleotide-binding" evidence="4">
    <location>
        <begin position="5"/>
        <end position="76"/>
    </location>
</feature>
<dbReference type="Gene3D" id="2.60.120.10">
    <property type="entry name" value="Jelly Rolls"/>
    <property type="match status" value="1"/>
</dbReference>
<dbReference type="InterPro" id="IPR036390">
    <property type="entry name" value="WH_DNA-bd_sf"/>
</dbReference>
<dbReference type="InterPro" id="IPR000595">
    <property type="entry name" value="cNMP-bd_dom"/>
</dbReference>
<evidence type="ECO:0000256" key="1">
    <source>
        <dbReference type="ARBA" id="ARBA00023015"/>
    </source>
</evidence>
<dbReference type="Gene3D" id="1.10.10.10">
    <property type="entry name" value="Winged helix-like DNA-binding domain superfamily/Winged helix DNA-binding domain"/>
    <property type="match status" value="1"/>
</dbReference>
<comment type="caution">
    <text evidence="6">The sequence shown here is derived from an EMBL/GenBank/DDBJ whole genome shotgun (WGS) entry which is preliminary data.</text>
</comment>
<evidence type="ECO:0000259" key="5">
    <source>
        <dbReference type="PROSITE" id="PS51063"/>
    </source>
</evidence>
<evidence type="ECO:0000313" key="6">
    <source>
        <dbReference type="EMBL" id="MCV9387536.1"/>
    </source>
</evidence>
<dbReference type="PROSITE" id="PS50042">
    <property type="entry name" value="CNMP_BINDING_3"/>
    <property type="match status" value="1"/>
</dbReference>
<dbReference type="InterPro" id="IPR012318">
    <property type="entry name" value="HTH_CRP"/>
</dbReference>
<dbReference type="InterPro" id="IPR018490">
    <property type="entry name" value="cNMP-bd_dom_sf"/>
</dbReference>
<reference evidence="6 7" key="1">
    <citation type="submission" date="2022-10" db="EMBL/GenBank/DDBJ databases">
        <title>Comparative genomics and taxonomic characterization of three novel marine species of genus Reichenbachiella exhibiting antioxidant and polysaccharide degradation activities.</title>
        <authorList>
            <person name="Muhammad N."/>
            <person name="Lee Y.-J."/>
            <person name="Ko J."/>
            <person name="Kim S.-G."/>
        </authorList>
    </citation>
    <scope>NUCLEOTIDE SEQUENCE [LARGE SCALE GENOMIC DNA]</scope>
    <source>
        <strain evidence="6 7">ABR2-5</strain>
    </source>
</reference>
<dbReference type="EMBL" id="JAOYOD010000001">
    <property type="protein sequence ID" value="MCV9387536.1"/>
    <property type="molecule type" value="Genomic_DNA"/>
</dbReference>
<organism evidence="6 7">
    <name type="scientific">Reichenbachiella ulvae</name>
    <dbReference type="NCBI Taxonomy" id="2980104"/>
    <lineage>
        <taxon>Bacteria</taxon>
        <taxon>Pseudomonadati</taxon>
        <taxon>Bacteroidota</taxon>
        <taxon>Cytophagia</taxon>
        <taxon>Cytophagales</taxon>
        <taxon>Reichenbachiellaceae</taxon>
        <taxon>Reichenbachiella</taxon>
    </lineage>
</organism>
<evidence type="ECO:0000256" key="2">
    <source>
        <dbReference type="ARBA" id="ARBA00023125"/>
    </source>
</evidence>
<dbReference type="Proteomes" id="UP001300692">
    <property type="component" value="Unassembled WGS sequence"/>
</dbReference>
<dbReference type="PROSITE" id="PS51063">
    <property type="entry name" value="HTH_CRP_2"/>
    <property type="match status" value="1"/>
</dbReference>
<dbReference type="SUPFAM" id="SSF51206">
    <property type="entry name" value="cAMP-binding domain-like"/>
    <property type="match status" value="1"/>
</dbReference>
<evidence type="ECO:0000259" key="4">
    <source>
        <dbReference type="PROSITE" id="PS50042"/>
    </source>
</evidence>
<sequence>MRELLIAKYGSVFQKELIDEIVAKGVSKELGAGTTLIDYGKYIKSIPLVMQGTIKIVREDEKGNELFLYYLGGGDTCAMSLTCCTSHKKSEIKAIVEMDALVIMVPLQYMDEWMKYSSWRQFIFSSFNTRFEEMLNALDSVAFMNLDERLLNYLLDIKENTGTYEITRTHQEIANDLGTSRVVISRLLKKLSQEDRIELHRNRIEIL</sequence>
<dbReference type="InterPro" id="IPR036388">
    <property type="entry name" value="WH-like_DNA-bd_sf"/>
</dbReference>
<dbReference type="RefSeq" id="WP_264138357.1">
    <property type="nucleotide sequence ID" value="NZ_JAOYOD010000001.1"/>
</dbReference>
<dbReference type="SUPFAM" id="SSF46785">
    <property type="entry name" value="Winged helix' DNA-binding domain"/>
    <property type="match status" value="1"/>
</dbReference>
<keyword evidence="1" id="KW-0805">Transcription regulation</keyword>
<evidence type="ECO:0000256" key="3">
    <source>
        <dbReference type="ARBA" id="ARBA00023163"/>
    </source>
</evidence>
<keyword evidence="2" id="KW-0238">DNA-binding</keyword>
<proteinExistence type="predicted"/>
<keyword evidence="3" id="KW-0804">Transcription</keyword>
<accession>A0ABT3CV20</accession>
<evidence type="ECO:0000313" key="7">
    <source>
        <dbReference type="Proteomes" id="UP001300692"/>
    </source>
</evidence>